<dbReference type="STRING" id="43775.SAMN04489760_12135"/>
<feature type="region of interest" description="Disordered" evidence="1">
    <location>
        <begin position="100"/>
        <end position="167"/>
    </location>
</feature>
<evidence type="ECO:0000313" key="3">
    <source>
        <dbReference type="Proteomes" id="UP000198744"/>
    </source>
</evidence>
<reference evidence="2 3" key="1">
    <citation type="submission" date="2016-10" db="EMBL/GenBank/DDBJ databases">
        <authorList>
            <person name="de Groot N.N."/>
        </authorList>
    </citation>
    <scope>NUCLEOTIDE SEQUENCE [LARGE SCALE GENOMIC DNA]</scope>
    <source>
        <strain evidence="2 3">DSM 8423</strain>
    </source>
</reference>
<feature type="region of interest" description="Disordered" evidence="1">
    <location>
        <begin position="18"/>
        <end position="80"/>
    </location>
</feature>
<dbReference type="AlphaFoldDB" id="A0A1H7ZC03"/>
<dbReference type="EMBL" id="FOBS01000021">
    <property type="protein sequence ID" value="SEM55037.1"/>
    <property type="molecule type" value="Genomic_DNA"/>
</dbReference>
<name>A0A1H7ZC03_9BACT</name>
<proteinExistence type="predicted"/>
<feature type="compositionally biased region" description="Polar residues" evidence="1">
    <location>
        <begin position="103"/>
        <end position="120"/>
    </location>
</feature>
<sequence>MGSIMNIHSIGTLQGLQNAVRPAGEGKSAPSSGTPTKAALLDSKTLPETSATLEEQSSEASSPVYDGQEDPESDPTVVHYPPFFPIATYQRLDLITKAGGMDNTLQDSSQGKGVPSTDSGNVLKDKTTGTERSTANGEIFAFHDQSIGREQPSLNGKQPGSILDIEV</sequence>
<evidence type="ECO:0000313" key="2">
    <source>
        <dbReference type="EMBL" id="SEM55037.1"/>
    </source>
</evidence>
<dbReference type="Proteomes" id="UP000198744">
    <property type="component" value="Unassembled WGS sequence"/>
</dbReference>
<organism evidence="2 3">
    <name type="scientific">Syntrophus gentianae</name>
    <dbReference type="NCBI Taxonomy" id="43775"/>
    <lineage>
        <taxon>Bacteria</taxon>
        <taxon>Pseudomonadati</taxon>
        <taxon>Thermodesulfobacteriota</taxon>
        <taxon>Syntrophia</taxon>
        <taxon>Syntrophales</taxon>
        <taxon>Syntrophaceae</taxon>
        <taxon>Syntrophus</taxon>
    </lineage>
</organism>
<protein>
    <submittedName>
        <fullName evidence="2">Uncharacterized protein</fullName>
    </submittedName>
</protein>
<gene>
    <name evidence="2" type="ORF">SAMN04489760_12135</name>
</gene>
<accession>A0A1H7ZC03</accession>
<keyword evidence="3" id="KW-1185">Reference proteome</keyword>
<evidence type="ECO:0000256" key="1">
    <source>
        <dbReference type="SAM" id="MobiDB-lite"/>
    </source>
</evidence>
<feature type="compositionally biased region" description="Polar residues" evidence="1">
    <location>
        <begin position="46"/>
        <end position="61"/>
    </location>
</feature>